<evidence type="ECO:0000313" key="2">
    <source>
        <dbReference type="EMBL" id="MFB2715727.1"/>
    </source>
</evidence>
<name>A0ABV4W731_9GAMM</name>
<keyword evidence="1" id="KW-0812">Transmembrane</keyword>
<dbReference type="EMBL" id="JBHFLD010000010">
    <property type="protein sequence ID" value="MFB2715727.1"/>
    <property type="molecule type" value="Genomic_DNA"/>
</dbReference>
<accession>A0ABV4W731</accession>
<dbReference type="RefSeq" id="WP_374814018.1">
    <property type="nucleotide sequence ID" value="NZ_JBHFLD010000010.1"/>
</dbReference>
<protein>
    <submittedName>
        <fullName evidence="2">Uncharacterized protein</fullName>
    </submittedName>
</protein>
<reference evidence="2 3" key="1">
    <citation type="submission" date="2024-09" db="EMBL/GenBank/DDBJ databases">
        <title>Draft genome sequences of 6 high pH adapted Marinobacter shengliensis sp. isolated from Mariana forearc serpentinite mud volcanoes.</title>
        <authorList>
            <person name="Elkassas S."/>
            <person name="Serres M."/>
            <person name="Michael N."/>
            <person name="Amina P."/>
            <person name="Teodora Z."/>
            <person name="Julie H."/>
        </authorList>
    </citation>
    <scope>NUCLEOTIDE SEQUENCE [LARGE SCALE GENOMIC DNA]</scope>
    <source>
        <strain evidence="2 3">EB4</strain>
    </source>
</reference>
<organism evidence="2 3">
    <name type="scientific">Marinobacter shengliensis</name>
    <dbReference type="NCBI Taxonomy" id="1389223"/>
    <lineage>
        <taxon>Bacteria</taxon>
        <taxon>Pseudomonadati</taxon>
        <taxon>Pseudomonadota</taxon>
        <taxon>Gammaproteobacteria</taxon>
        <taxon>Pseudomonadales</taxon>
        <taxon>Marinobacteraceae</taxon>
        <taxon>Marinobacter</taxon>
    </lineage>
</organism>
<keyword evidence="1" id="KW-0472">Membrane</keyword>
<gene>
    <name evidence="2" type="ORF">ACE05E_09535</name>
</gene>
<comment type="caution">
    <text evidence="2">The sequence shown here is derived from an EMBL/GenBank/DDBJ whole genome shotgun (WGS) entry which is preliminary data.</text>
</comment>
<keyword evidence="1" id="KW-1133">Transmembrane helix</keyword>
<proteinExistence type="predicted"/>
<evidence type="ECO:0000256" key="1">
    <source>
        <dbReference type="SAM" id="Phobius"/>
    </source>
</evidence>
<sequence length="76" mass="8636">MEKQLASLKHLFPAKNPTATPRRRALAGSRENFLGMCCLPTDEQLWYRLLFACGAFLGTVALWGFVGFAGWMNFYF</sequence>
<dbReference type="Proteomes" id="UP001576762">
    <property type="component" value="Unassembled WGS sequence"/>
</dbReference>
<keyword evidence="3" id="KW-1185">Reference proteome</keyword>
<evidence type="ECO:0000313" key="3">
    <source>
        <dbReference type="Proteomes" id="UP001576762"/>
    </source>
</evidence>
<feature type="transmembrane region" description="Helical" evidence="1">
    <location>
        <begin position="49"/>
        <end position="72"/>
    </location>
</feature>